<dbReference type="GO" id="GO:0030170">
    <property type="term" value="F:pyridoxal phosphate binding"/>
    <property type="evidence" value="ECO:0007669"/>
    <property type="project" value="InterPro"/>
</dbReference>
<name>A0A2S8SP38_9BACT</name>
<dbReference type="RefSeq" id="WP_202973548.1">
    <property type="nucleotide sequence ID" value="NZ_NIGF01000029.1"/>
</dbReference>
<gene>
    <name evidence="8" type="ORF">B1R32_12919</name>
</gene>
<accession>A0A2S8SP38</accession>
<reference evidence="8 9" key="1">
    <citation type="journal article" date="2018" name="Syst. Appl. Microbiol.">
        <title>Abditibacterium utsteinense sp. nov., the first cultivated member of candidate phylum FBP, isolated from ice-free Antarctic soil samples.</title>
        <authorList>
            <person name="Tahon G."/>
            <person name="Tytgat B."/>
            <person name="Lebbe L."/>
            <person name="Carlier A."/>
            <person name="Willems A."/>
        </authorList>
    </citation>
    <scope>NUCLEOTIDE SEQUENCE [LARGE SCALE GENOMIC DNA]</scope>
    <source>
        <strain evidence="8 9">LMG 29911</strain>
    </source>
</reference>
<protein>
    <recommendedName>
        <fullName evidence="6">Aminotransferase</fullName>
        <ecNumber evidence="6">2.6.1.-</ecNumber>
    </recommendedName>
</protein>
<organism evidence="8 9">
    <name type="scientific">Abditibacterium utsteinense</name>
    <dbReference type="NCBI Taxonomy" id="1960156"/>
    <lineage>
        <taxon>Bacteria</taxon>
        <taxon>Pseudomonadati</taxon>
        <taxon>Abditibacteriota</taxon>
        <taxon>Abditibacteriia</taxon>
        <taxon>Abditibacteriales</taxon>
        <taxon>Abditibacteriaceae</taxon>
        <taxon>Abditibacterium</taxon>
    </lineage>
</organism>
<evidence type="ECO:0000256" key="5">
    <source>
        <dbReference type="ARBA" id="ARBA00022898"/>
    </source>
</evidence>
<dbReference type="GO" id="GO:0008483">
    <property type="term" value="F:transaminase activity"/>
    <property type="evidence" value="ECO:0007669"/>
    <property type="project" value="UniProtKB-KW"/>
</dbReference>
<sequence>MLSQRINRIQPSPTLAVSARAKAMRAAGEDVISFDAGEPDYDTPQHIKDACIAALQNGDTKYTAAPGTPKFREVISQKMKRFNDLEYSADEIVVSSGGKHSLYNIFQSILDDGDEVLIPAPYWVSYPDQVKLAGGIPVVLQTSADSGFKISPEQLEETLKEHPNAKAFVMNSPSNPSGAVYSPDALKKLCEVLEKYPNVLVISDELYENMVYAPALQWSMAKFSPEFQKRCVIVQGLSKTYAMTGWRLGWTASTPELAKAMGKLQSQSTSNPTSFAQAGGIAALEGPLPTEMLAAFEKRGHIARELLSDIPGFTVPKPEGAFYLFPKVSGLFGVMVGKDRQINTATDLTNYLLEVAKVAAVPGEGFGAPEHVRFSYANSVENIKEGVRRILQVLPE</sequence>
<keyword evidence="4 6" id="KW-0808">Transferase</keyword>
<keyword evidence="3 6" id="KW-0032">Aminotransferase</keyword>
<dbReference type="Gene3D" id="3.40.640.10">
    <property type="entry name" value="Type I PLP-dependent aspartate aminotransferase-like (Major domain)"/>
    <property type="match status" value="1"/>
</dbReference>
<dbReference type="FunCoup" id="A0A2S8SP38">
    <property type="interactions" value="416"/>
</dbReference>
<dbReference type="InterPro" id="IPR004838">
    <property type="entry name" value="NHTrfase_class1_PyrdxlP-BS"/>
</dbReference>
<dbReference type="SUPFAM" id="SSF53383">
    <property type="entry name" value="PLP-dependent transferases"/>
    <property type="match status" value="1"/>
</dbReference>
<evidence type="ECO:0000256" key="4">
    <source>
        <dbReference type="ARBA" id="ARBA00022679"/>
    </source>
</evidence>
<evidence type="ECO:0000313" key="8">
    <source>
        <dbReference type="EMBL" id="PQV62558.1"/>
    </source>
</evidence>
<dbReference type="Pfam" id="PF00155">
    <property type="entry name" value="Aminotran_1_2"/>
    <property type="match status" value="1"/>
</dbReference>
<evidence type="ECO:0000256" key="6">
    <source>
        <dbReference type="RuleBase" id="RU000481"/>
    </source>
</evidence>
<dbReference type="PRINTS" id="PR00753">
    <property type="entry name" value="ACCSYNTHASE"/>
</dbReference>
<dbReference type="InterPro" id="IPR015421">
    <property type="entry name" value="PyrdxlP-dep_Trfase_major"/>
</dbReference>
<feature type="domain" description="Aminotransferase class I/classII large" evidence="7">
    <location>
        <begin position="30"/>
        <end position="390"/>
    </location>
</feature>
<dbReference type="CDD" id="cd00609">
    <property type="entry name" value="AAT_like"/>
    <property type="match status" value="1"/>
</dbReference>
<evidence type="ECO:0000313" key="9">
    <source>
        <dbReference type="Proteomes" id="UP000237684"/>
    </source>
</evidence>
<dbReference type="InterPro" id="IPR050596">
    <property type="entry name" value="AspAT/PAT-like"/>
</dbReference>
<dbReference type="EC" id="2.6.1.-" evidence="6"/>
<evidence type="ECO:0000256" key="1">
    <source>
        <dbReference type="ARBA" id="ARBA00001933"/>
    </source>
</evidence>
<keyword evidence="9" id="KW-1185">Reference proteome</keyword>
<dbReference type="AlphaFoldDB" id="A0A2S8SP38"/>
<proteinExistence type="inferred from homology"/>
<dbReference type="InterPro" id="IPR015422">
    <property type="entry name" value="PyrdxlP-dep_Trfase_small"/>
</dbReference>
<dbReference type="Proteomes" id="UP000237684">
    <property type="component" value="Unassembled WGS sequence"/>
</dbReference>
<dbReference type="Gene3D" id="3.90.1150.10">
    <property type="entry name" value="Aspartate Aminotransferase, domain 1"/>
    <property type="match status" value="1"/>
</dbReference>
<dbReference type="GO" id="GO:0006520">
    <property type="term" value="P:amino acid metabolic process"/>
    <property type="evidence" value="ECO:0007669"/>
    <property type="project" value="InterPro"/>
</dbReference>
<dbReference type="InterPro" id="IPR004839">
    <property type="entry name" value="Aminotransferase_I/II_large"/>
</dbReference>
<dbReference type="InParanoid" id="A0A2S8SP38"/>
<dbReference type="EMBL" id="NIGF01000029">
    <property type="protein sequence ID" value="PQV62558.1"/>
    <property type="molecule type" value="Genomic_DNA"/>
</dbReference>
<comment type="cofactor">
    <cofactor evidence="1 6">
        <name>pyridoxal 5'-phosphate</name>
        <dbReference type="ChEBI" id="CHEBI:597326"/>
    </cofactor>
</comment>
<dbReference type="PANTHER" id="PTHR46383">
    <property type="entry name" value="ASPARTATE AMINOTRANSFERASE"/>
    <property type="match status" value="1"/>
</dbReference>
<dbReference type="FunFam" id="3.40.640.10:FF:000033">
    <property type="entry name" value="Aspartate aminotransferase"/>
    <property type="match status" value="1"/>
</dbReference>
<comment type="caution">
    <text evidence="8">The sequence shown here is derived from an EMBL/GenBank/DDBJ whole genome shotgun (WGS) entry which is preliminary data.</text>
</comment>
<comment type="similarity">
    <text evidence="2 6">Belongs to the class-I pyridoxal-phosphate-dependent aminotransferase family.</text>
</comment>
<evidence type="ECO:0000259" key="7">
    <source>
        <dbReference type="Pfam" id="PF00155"/>
    </source>
</evidence>
<dbReference type="PANTHER" id="PTHR46383:SF1">
    <property type="entry name" value="ASPARTATE AMINOTRANSFERASE"/>
    <property type="match status" value="1"/>
</dbReference>
<evidence type="ECO:0000256" key="2">
    <source>
        <dbReference type="ARBA" id="ARBA00007441"/>
    </source>
</evidence>
<evidence type="ECO:0000256" key="3">
    <source>
        <dbReference type="ARBA" id="ARBA00022576"/>
    </source>
</evidence>
<dbReference type="InterPro" id="IPR015424">
    <property type="entry name" value="PyrdxlP-dep_Trfase"/>
</dbReference>
<keyword evidence="5" id="KW-0663">Pyridoxal phosphate</keyword>
<dbReference type="PROSITE" id="PS00105">
    <property type="entry name" value="AA_TRANSFER_CLASS_1"/>
    <property type="match status" value="1"/>
</dbReference>